<dbReference type="Proteomes" id="UP000006772">
    <property type="component" value="Unassembled WGS sequence"/>
</dbReference>
<organism evidence="2 3">
    <name type="scientific">Herbaspirillum frisingense GSF30</name>
    <dbReference type="NCBI Taxonomy" id="864073"/>
    <lineage>
        <taxon>Bacteria</taxon>
        <taxon>Pseudomonadati</taxon>
        <taxon>Pseudomonadota</taxon>
        <taxon>Betaproteobacteria</taxon>
        <taxon>Burkholderiales</taxon>
        <taxon>Oxalobacteraceae</taxon>
        <taxon>Herbaspirillum</taxon>
    </lineage>
</organism>
<comment type="caution">
    <text evidence="2">The sequence shown here is derived from an EMBL/GenBank/DDBJ whole genome shotgun (WGS) entry which is preliminary data.</text>
</comment>
<evidence type="ECO:0000313" key="3">
    <source>
        <dbReference type="Proteomes" id="UP000006772"/>
    </source>
</evidence>
<feature type="compositionally biased region" description="Acidic residues" evidence="1">
    <location>
        <begin position="38"/>
        <end position="56"/>
    </location>
</feature>
<dbReference type="EMBL" id="AEEC02000033">
    <property type="protein sequence ID" value="EOA03104.1"/>
    <property type="molecule type" value="Genomic_DNA"/>
</dbReference>
<reference evidence="2 3" key="1">
    <citation type="journal article" date="2013" name="Front. Microbiol.">
        <title>The genome of the endophytic bacterium H. frisingense GSF30(T) identifies diverse strategies in the Herbaspirillum genus to interact with plants.</title>
        <authorList>
            <person name="Straub D."/>
            <person name="Rothballer M."/>
            <person name="Hartmann A."/>
            <person name="Ludewig U."/>
        </authorList>
    </citation>
    <scope>NUCLEOTIDE SEQUENCE [LARGE SCALE GENOMIC DNA]</scope>
    <source>
        <strain evidence="2 3">GSF30</strain>
    </source>
</reference>
<protein>
    <submittedName>
        <fullName evidence="2">Uncharacterized protein</fullName>
    </submittedName>
</protein>
<dbReference type="AlphaFoldDB" id="A0AAI9IBM1"/>
<proteinExistence type="predicted"/>
<evidence type="ECO:0000313" key="2">
    <source>
        <dbReference type="EMBL" id="EOA03104.1"/>
    </source>
</evidence>
<evidence type="ECO:0000256" key="1">
    <source>
        <dbReference type="SAM" id="MobiDB-lite"/>
    </source>
</evidence>
<sequence>MPKAIITTPNSWPCRLSIQLWRTWGSAAVRSRGRGKDEEDEEEAGATEAGEADEEPAVEVVMAIPIINRG</sequence>
<accession>A0AAI9IBM1</accession>
<feature type="region of interest" description="Disordered" evidence="1">
    <location>
        <begin position="28"/>
        <end position="56"/>
    </location>
</feature>
<name>A0AAI9IBM1_9BURK</name>
<gene>
    <name evidence="2" type="ORF">HFRIS_019243</name>
</gene>